<accession>A0A3F3GTG1</accession>
<sequence>MKTITKQFALATLVYLFLFLIDNLVELLLIQEAGEKTTLTAVKMLTVMQDGVLYTNFSGHLGIIVTYALFLFLWGFIYYRFIYKHDAFPFENLLFWR</sequence>
<dbReference type="EMBL" id="DF968064">
    <property type="protein sequence ID" value="GAP02764.1"/>
    <property type="molecule type" value="Genomic_DNA"/>
</dbReference>
<dbReference type="RefSeq" id="WP_059377551.1">
    <property type="nucleotide sequence ID" value="NZ_DF968064.1"/>
</dbReference>
<keyword evidence="1" id="KW-1133">Transmembrane helix</keyword>
<evidence type="ECO:0000256" key="1">
    <source>
        <dbReference type="SAM" id="Phobius"/>
    </source>
</evidence>
<dbReference type="Proteomes" id="UP000061227">
    <property type="component" value="Unassembled WGS sequence"/>
</dbReference>
<dbReference type="AlphaFoldDB" id="A0A3F3GTG1"/>
<name>A0A3F3GTG1_9LACO</name>
<proteinExistence type="predicted"/>
<keyword evidence="1" id="KW-0812">Transmembrane</keyword>
<keyword evidence="1" id="KW-0472">Membrane</keyword>
<gene>
    <name evidence="2" type="ORF">FPFC_022140</name>
</gene>
<evidence type="ECO:0000313" key="2">
    <source>
        <dbReference type="EMBL" id="GAP02764.1"/>
    </source>
</evidence>
<keyword evidence="3" id="KW-1185">Reference proteome</keyword>
<feature type="transmembrane region" description="Helical" evidence="1">
    <location>
        <begin position="51"/>
        <end position="79"/>
    </location>
</feature>
<evidence type="ECO:0000313" key="3">
    <source>
        <dbReference type="Proteomes" id="UP000061227"/>
    </source>
</evidence>
<organism evidence="2 3">
    <name type="scientific">Fructobacillus pseudoficulneus</name>
    <dbReference type="NCBI Taxonomy" id="220714"/>
    <lineage>
        <taxon>Bacteria</taxon>
        <taxon>Bacillati</taxon>
        <taxon>Bacillota</taxon>
        <taxon>Bacilli</taxon>
        <taxon>Lactobacillales</taxon>
        <taxon>Lactobacillaceae</taxon>
        <taxon>Fructobacillus</taxon>
    </lineage>
</organism>
<protein>
    <submittedName>
        <fullName evidence="2">Uncharacterized protein</fullName>
    </submittedName>
</protein>
<reference evidence="2 3" key="1">
    <citation type="journal article" date="2015" name="BMC Genomics">
        <title>Comparative genomics of Fructobacillus spp. and Leuconostoc spp. reveals niche-specific evolution of Fructobacillus spp.</title>
        <authorList>
            <person name="Endo A."/>
            <person name="Tanizawa Y."/>
            <person name="Tanaka N."/>
            <person name="Maeno S."/>
            <person name="Kumar H."/>
            <person name="Shiwa Y."/>
            <person name="Okada S."/>
            <person name="Yoshikawa H."/>
            <person name="Dicks L."/>
            <person name="Nakagawa J."/>
            <person name="Arita M."/>
        </authorList>
    </citation>
    <scope>NUCLEOTIDE SEQUENCE [LARGE SCALE GENOMIC DNA]</scope>
    <source>
        <strain evidence="2 3">DSM 15468</strain>
    </source>
</reference>